<name>A0A0C9WLK8_9AGAR</name>
<proteinExistence type="predicted"/>
<reference evidence="1 2" key="1">
    <citation type="submission" date="2014-04" db="EMBL/GenBank/DDBJ databases">
        <authorList>
            <consortium name="DOE Joint Genome Institute"/>
            <person name="Kuo A."/>
            <person name="Kohler A."/>
            <person name="Nagy L.G."/>
            <person name="Floudas D."/>
            <person name="Copeland A."/>
            <person name="Barry K.W."/>
            <person name="Cichocki N."/>
            <person name="Veneault-Fourrey C."/>
            <person name="LaButti K."/>
            <person name="Lindquist E.A."/>
            <person name="Lipzen A."/>
            <person name="Lundell T."/>
            <person name="Morin E."/>
            <person name="Murat C."/>
            <person name="Sun H."/>
            <person name="Tunlid A."/>
            <person name="Henrissat B."/>
            <person name="Grigoriev I.V."/>
            <person name="Hibbett D.S."/>
            <person name="Martin F."/>
            <person name="Nordberg H.P."/>
            <person name="Cantor M.N."/>
            <person name="Hua S.X."/>
        </authorList>
    </citation>
    <scope>NUCLEOTIDE SEQUENCE [LARGE SCALE GENOMIC DNA]</scope>
    <source>
        <strain evidence="1 2">LaAM-08-1</strain>
    </source>
</reference>
<dbReference type="Proteomes" id="UP000054477">
    <property type="component" value="Unassembled WGS sequence"/>
</dbReference>
<organism evidence="1 2">
    <name type="scientific">Laccaria amethystina LaAM-08-1</name>
    <dbReference type="NCBI Taxonomy" id="1095629"/>
    <lineage>
        <taxon>Eukaryota</taxon>
        <taxon>Fungi</taxon>
        <taxon>Dikarya</taxon>
        <taxon>Basidiomycota</taxon>
        <taxon>Agaricomycotina</taxon>
        <taxon>Agaricomycetes</taxon>
        <taxon>Agaricomycetidae</taxon>
        <taxon>Agaricales</taxon>
        <taxon>Agaricineae</taxon>
        <taxon>Hydnangiaceae</taxon>
        <taxon>Laccaria</taxon>
    </lineage>
</organism>
<accession>A0A0C9WLK8</accession>
<dbReference type="AlphaFoldDB" id="A0A0C9WLK8"/>
<sequence>MSIAQTQQQDEKYTYTQRPSKEEVLKDYKIYVHSSSDTPELAHCPNVYMGITGTPIFIPFPSNLIHPSLYRRNTPNVLYDLVVRIPPDPSES</sequence>
<dbReference type="HOGENOM" id="CLU_2413603_0_0_1"/>
<evidence type="ECO:0000313" key="1">
    <source>
        <dbReference type="EMBL" id="KIJ90380.1"/>
    </source>
</evidence>
<dbReference type="EMBL" id="KN839203">
    <property type="protein sequence ID" value="KIJ90380.1"/>
    <property type="molecule type" value="Genomic_DNA"/>
</dbReference>
<reference evidence="2" key="2">
    <citation type="submission" date="2015-01" db="EMBL/GenBank/DDBJ databases">
        <title>Evolutionary Origins and Diversification of the Mycorrhizal Mutualists.</title>
        <authorList>
            <consortium name="DOE Joint Genome Institute"/>
            <consortium name="Mycorrhizal Genomics Consortium"/>
            <person name="Kohler A."/>
            <person name="Kuo A."/>
            <person name="Nagy L.G."/>
            <person name="Floudas D."/>
            <person name="Copeland A."/>
            <person name="Barry K.W."/>
            <person name="Cichocki N."/>
            <person name="Veneault-Fourrey C."/>
            <person name="LaButti K."/>
            <person name="Lindquist E.A."/>
            <person name="Lipzen A."/>
            <person name="Lundell T."/>
            <person name="Morin E."/>
            <person name="Murat C."/>
            <person name="Riley R."/>
            <person name="Ohm R."/>
            <person name="Sun H."/>
            <person name="Tunlid A."/>
            <person name="Henrissat B."/>
            <person name="Grigoriev I.V."/>
            <person name="Hibbett D.S."/>
            <person name="Martin F."/>
        </authorList>
    </citation>
    <scope>NUCLEOTIDE SEQUENCE [LARGE SCALE GENOMIC DNA]</scope>
    <source>
        <strain evidence="2">LaAM-08-1</strain>
    </source>
</reference>
<evidence type="ECO:0000313" key="2">
    <source>
        <dbReference type="Proteomes" id="UP000054477"/>
    </source>
</evidence>
<protein>
    <submittedName>
        <fullName evidence="1">Uncharacterized protein</fullName>
    </submittedName>
</protein>
<keyword evidence="2" id="KW-1185">Reference proteome</keyword>
<gene>
    <name evidence="1" type="ORF">K443DRAFT_15287</name>
</gene>